<protein>
    <submittedName>
        <fullName evidence="2">Major tail protein</fullName>
    </submittedName>
</protein>
<dbReference type="Pfam" id="PF02368">
    <property type="entry name" value="Big_2"/>
    <property type="match status" value="1"/>
</dbReference>
<dbReference type="InterPro" id="IPR003343">
    <property type="entry name" value="Big_2"/>
</dbReference>
<dbReference type="SMART" id="SM00635">
    <property type="entry name" value="BID_2"/>
    <property type="match status" value="1"/>
</dbReference>
<dbReference type="Pfam" id="PF06199">
    <property type="entry name" value="Phage_tail_2"/>
    <property type="match status" value="1"/>
</dbReference>
<evidence type="ECO:0000259" key="1">
    <source>
        <dbReference type="SMART" id="SM00635"/>
    </source>
</evidence>
<dbReference type="Gene3D" id="2.60.40.1080">
    <property type="match status" value="1"/>
</dbReference>
<proteinExistence type="predicted"/>
<organism evidence="2">
    <name type="scientific">Enterococcus phage PMBT56</name>
    <dbReference type="NCBI Taxonomy" id="3229530"/>
    <lineage>
        <taxon>Viruses</taxon>
        <taxon>Duplodnaviria</taxon>
        <taxon>Heunggongvirae</taxon>
        <taxon>Uroviricota</taxon>
        <taxon>Caudoviricetes</taxon>
        <taxon>Saphexavirus</taxon>
    </lineage>
</organism>
<sequence length="229" mass="24618">MEACKSSYIRGTAVLIEVQNDLGEWIKVAAQRGGTLNRTAATLDVSNKEGFGWDDAEAGNKSWSIDCDGLFVEDNAGFQALNAAWVNGDCVRVRVKFPSGLTYVGQAILTDFPYEFGYEDAVTYSLTFQGKGALEEQQVAPTILPKKVEFTNETKEVKVGKTLQATIKFTPENVSDKSVTYTALTPALATIDESGLITGVKEGTASFNVRSNVNTAVSALIDIEVKPAG</sequence>
<evidence type="ECO:0000313" key="2">
    <source>
        <dbReference type="EMBL" id="XDJ02119.1"/>
    </source>
</evidence>
<accession>A0AB39C663</accession>
<dbReference type="NCBIfam" id="TIGR02126">
    <property type="entry name" value="phgtail_TP901_1"/>
    <property type="match status" value="1"/>
</dbReference>
<dbReference type="EMBL" id="PP944851">
    <property type="protein sequence ID" value="XDJ02119.1"/>
    <property type="molecule type" value="Genomic_DNA"/>
</dbReference>
<name>A0AB39C663_9CAUD</name>
<dbReference type="SUPFAM" id="SSF49373">
    <property type="entry name" value="Invasin/intimin cell-adhesion fragments"/>
    <property type="match status" value="1"/>
</dbReference>
<dbReference type="InterPro" id="IPR008964">
    <property type="entry name" value="Invasin/intimin_cell_adhesion"/>
</dbReference>
<reference evidence="2" key="1">
    <citation type="submission" date="2024-06" db="EMBL/GenBank/DDBJ databases">
        <title>This phage originates from the Bacteriophage catalogue of the Bacteriophage Competence Centre, Department of Microbiology und Biotechnology, Max Rubner-Institut, Kiel, Germany.</title>
        <authorList>
            <person name="Sprotte S."/>
            <person name="Brinks E."/>
            <person name="Hille F."/>
        </authorList>
    </citation>
    <scope>NUCLEOTIDE SEQUENCE</scope>
</reference>
<feature type="domain" description="BIG2" evidence="1">
    <location>
        <begin position="144"/>
        <end position="221"/>
    </location>
</feature>
<dbReference type="InterPro" id="IPR011855">
    <property type="entry name" value="Phgtail_TP901_1"/>
</dbReference>
<dbReference type="Gene3D" id="4.10.410.40">
    <property type="match status" value="1"/>
</dbReference>
<dbReference type="NCBIfam" id="NF047353">
    <property type="entry name" value="tube_lmo2291"/>
    <property type="match status" value="1"/>
</dbReference>